<dbReference type="Pfam" id="PF21778">
    <property type="entry name" value="DUF6873"/>
    <property type="match status" value="1"/>
</dbReference>
<keyword evidence="3" id="KW-1185">Reference proteome</keyword>
<name>A0A935C237_9FIRM</name>
<dbReference type="InterPro" id="IPR049238">
    <property type="entry name" value="DUF6873"/>
</dbReference>
<feature type="domain" description="DUF6873" evidence="1">
    <location>
        <begin position="10"/>
        <end position="228"/>
    </location>
</feature>
<dbReference type="RefSeq" id="WP_201427808.1">
    <property type="nucleotide sequence ID" value="NZ_JAEQMG010000105.1"/>
</dbReference>
<evidence type="ECO:0000259" key="1">
    <source>
        <dbReference type="Pfam" id="PF21778"/>
    </source>
</evidence>
<comment type="caution">
    <text evidence="2">The sequence shown here is derived from an EMBL/GenBank/DDBJ whole genome shotgun (WGS) entry which is preliminary data.</text>
</comment>
<gene>
    <name evidence="2" type="ORF">JKK62_10215</name>
</gene>
<protein>
    <recommendedName>
        <fullName evidence="1">DUF6873 domain-containing protein</fullName>
    </recommendedName>
</protein>
<organism evidence="2 3">
    <name type="scientific">Ruminococcus difficilis</name>
    <dbReference type="NCBI Taxonomy" id="2763069"/>
    <lineage>
        <taxon>Bacteria</taxon>
        <taxon>Bacillati</taxon>
        <taxon>Bacillota</taxon>
        <taxon>Clostridia</taxon>
        <taxon>Eubacteriales</taxon>
        <taxon>Oscillospiraceae</taxon>
        <taxon>Ruminococcus</taxon>
    </lineage>
</organism>
<sequence>MNKAILSTKRPQFAAKLREYGYEIIQSETIPCSMPYERDHADLQCLILDDTAFVLSCCTRLSEALFRDYHVISCGEKFNGSYPDNTCLNAEYCGDKLIGRVASLDEKVKAYCHEHEIELINVNQGYAKCSCVHIAENAVITEDNGIISALRNTEIDVFPIGKGSVRLDGAEYGFLGGASGYDRDKHTVYFCGDIDRHPDSERIKRFCEINHTNVISLSEDELTDIGGITFC</sequence>
<reference evidence="2" key="1">
    <citation type="submission" date="2021-01" db="EMBL/GenBank/DDBJ databases">
        <title>Genome public.</title>
        <authorList>
            <person name="Liu C."/>
            <person name="Sun Q."/>
        </authorList>
    </citation>
    <scope>NUCLEOTIDE SEQUENCE</scope>
    <source>
        <strain evidence="2">M6</strain>
    </source>
</reference>
<proteinExistence type="predicted"/>
<dbReference type="Proteomes" id="UP000633365">
    <property type="component" value="Unassembled WGS sequence"/>
</dbReference>
<accession>A0A935C237</accession>
<evidence type="ECO:0000313" key="3">
    <source>
        <dbReference type="Proteomes" id="UP000633365"/>
    </source>
</evidence>
<dbReference type="EMBL" id="JAEQMG010000105">
    <property type="protein sequence ID" value="MBK6089011.1"/>
    <property type="molecule type" value="Genomic_DNA"/>
</dbReference>
<evidence type="ECO:0000313" key="2">
    <source>
        <dbReference type="EMBL" id="MBK6089011.1"/>
    </source>
</evidence>
<dbReference type="AlphaFoldDB" id="A0A935C237"/>